<dbReference type="InterPro" id="IPR052745">
    <property type="entry name" value="G3P_Oxidase/Oxidoreductase"/>
</dbReference>
<evidence type="ECO:0000313" key="5">
    <source>
        <dbReference type="Proteomes" id="UP000437380"/>
    </source>
</evidence>
<evidence type="ECO:0000313" key="7">
    <source>
        <dbReference type="Proteomes" id="UP000470952"/>
    </source>
</evidence>
<dbReference type="InterPro" id="IPR036188">
    <property type="entry name" value="FAD/NAD-bd_sf"/>
</dbReference>
<evidence type="ECO:0000313" key="3">
    <source>
        <dbReference type="EMBL" id="KAB6696962.1"/>
    </source>
</evidence>
<gene>
    <name evidence="4" type="ORF">GAY17_01185</name>
    <name evidence="2" type="ORF">GAZ76_02025</name>
    <name evidence="3" type="ORF">GAZ92_01185</name>
</gene>
<dbReference type="PANTHER" id="PTHR42720">
    <property type="entry name" value="GLYCEROL-3-PHOSPHATE DEHYDROGENASE"/>
    <property type="match status" value="1"/>
</dbReference>
<dbReference type="EMBL" id="WCZV01000001">
    <property type="protein sequence ID" value="KAB6704177.1"/>
    <property type="molecule type" value="Genomic_DNA"/>
</dbReference>
<dbReference type="EMBL" id="WCZY01000001">
    <property type="protein sequence ID" value="KAB6696962.1"/>
    <property type="molecule type" value="Genomic_DNA"/>
</dbReference>
<proteinExistence type="predicted"/>
<dbReference type="Proteomes" id="UP000470952">
    <property type="component" value="Unassembled WGS sequence"/>
</dbReference>
<evidence type="ECO:0000313" key="4">
    <source>
        <dbReference type="EMBL" id="KAB6704177.1"/>
    </source>
</evidence>
<dbReference type="SUPFAM" id="SSF51905">
    <property type="entry name" value="FAD/NAD(P)-binding domain"/>
    <property type="match status" value="1"/>
</dbReference>
<dbReference type="PANTHER" id="PTHR42720:SF1">
    <property type="entry name" value="GLYCEROL 3-PHOSPHATE OXIDASE"/>
    <property type="match status" value="1"/>
</dbReference>
<dbReference type="Gene3D" id="3.50.50.60">
    <property type="entry name" value="FAD/NAD(P)-binding domain"/>
    <property type="match status" value="1"/>
</dbReference>
<evidence type="ECO:0000259" key="1">
    <source>
        <dbReference type="Pfam" id="PF01266"/>
    </source>
</evidence>
<dbReference type="Pfam" id="PF01266">
    <property type="entry name" value="DAO"/>
    <property type="match status" value="1"/>
</dbReference>
<dbReference type="InterPro" id="IPR006076">
    <property type="entry name" value="FAD-dep_OxRdtase"/>
</dbReference>
<feature type="domain" description="FAD dependent oxidoreductase" evidence="1">
    <location>
        <begin position="6"/>
        <end position="213"/>
    </location>
</feature>
<evidence type="ECO:0000313" key="6">
    <source>
        <dbReference type="Proteomes" id="UP000470777"/>
    </source>
</evidence>
<dbReference type="EMBL" id="WDAG01000002">
    <property type="protein sequence ID" value="KAB6663187.1"/>
    <property type="molecule type" value="Genomic_DNA"/>
</dbReference>
<dbReference type="Proteomes" id="UP000437380">
    <property type="component" value="Unassembled WGS sequence"/>
</dbReference>
<dbReference type="AlphaFoldDB" id="A0A6I1BQY9"/>
<protein>
    <submittedName>
        <fullName evidence="2">FAD-dependent oxidoreductase</fullName>
    </submittedName>
</protein>
<sequence length="379" mass="44626">MKIVCDVVVIGAGMYGLYCAKFLSSQKINILILEQDSSAFLRASKINQARFHNGLHYPRAQRTVTDILKYRNRFIEEFEFCLNRNFDAFYAISSDGSLTSAVDFLSFMKENHIPYVEKDPLIYFNKDRIDALYLTEEYTYDYNMLREYFLELIETRKIKIIFNNSIQFVENNNGTSYIIKLENGMKIETYGIVNATYASINIINQLFNKKQLDLKYELCEIILCRVPQLMKNKGFTVMDGDFFSIMPFGFSEWHSLTSVHHTPHHVSKNELRFPCMKNELKCCQNRLLNCNYCLNKPNTSYLQMKELIQEYLRPELSNVKFKETLFTIKPVPIESECTDNRPTIIQLNETRPFFLSVLAGKFTTFYELDDYLYRILRLL</sequence>
<accession>A0A6I1BQY9</accession>
<evidence type="ECO:0000313" key="2">
    <source>
        <dbReference type="EMBL" id="KAB6663187.1"/>
    </source>
</evidence>
<reference evidence="5 6" key="1">
    <citation type="journal article" date="2019" name="Nat. Med.">
        <title>A library of human gut bacterial isolates paired with longitudinal multiomics data enables mechanistic microbiome research.</title>
        <authorList>
            <person name="Poyet M."/>
            <person name="Groussin M."/>
            <person name="Gibbons S.M."/>
            <person name="Avila-Pacheco J."/>
            <person name="Jiang X."/>
            <person name="Kearney S.M."/>
            <person name="Perrotta A.R."/>
            <person name="Berdy B."/>
            <person name="Zhao S."/>
            <person name="Lieberman T.D."/>
            <person name="Swanson P.K."/>
            <person name="Smith M."/>
            <person name="Roesemann S."/>
            <person name="Alexander J.E."/>
            <person name="Rich S.A."/>
            <person name="Livny J."/>
            <person name="Vlamakis H."/>
            <person name="Clish C."/>
            <person name="Bullock K."/>
            <person name="Deik A."/>
            <person name="Scott J."/>
            <person name="Pierce K.A."/>
            <person name="Xavier R.J."/>
            <person name="Alm E.J."/>
        </authorList>
    </citation>
    <scope>NUCLEOTIDE SEQUENCE [LARGE SCALE GENOMIC DNA]</scope>
    <source>
        <strain evidence="4 5">BIOML-A82</strain>
        <strain evidence="3 6">BIOML-A85</strain>
        <strain evidence="2 7">BIOML-A93</strain>
    </source>
</reference>
<comment type="caution">
    <text evidence="2">The sequence shown here is derived from an EMBL/GenBank/DDBJ whole genome shotgun (WGS) entry which is preliminary data.</text>
</comment>
<organism evidence="2 7">
    <name type="scientific">Phocaeicola vulgatus</name>
    <name type="common">Bacteroides vulgatus</name>
    <dbReference type="NCBI Taxonomy" id="821"/>
    <lineage>
        <taxon>Bacteria</taxon>
        <taxon>Pseudomonadati</taxon>
        <taxon>Bacteroidota</taxon>
        <taxon>Bacteroidia</taxon>
        <taxon>Bacteroidales</taxon>
        <taxon>Bacteroidaceae</taxon>
        <taxon>Phocaeicola</taxon>
    </lineage>
</organism>
<dbReference type="Proteomes" id="UP000470777">
    <property type="component" value="Unassembled WGS sequence"/>
</dbReference>
<name>A0A6I1BQY9_PHOVU</name>
<dbReference type="RefSeq" id="WP_130085011.1">
    <property type="nucleotide sequence ID" value="NZ_RCXY01000002.1"/>
</dbReference>